<comment type="caution">
    <text evidence="2">The sequence shown here is derived from an EMBL/GenBank/DDBJ whole genome shotgun (WGS) entry which is preliminary data.</text>
</comment>
<reference evidence="2 3" key="1">
    <citation type="submission" date="2021-03" db="EMBL/GenBank/DDBJ databases">
        <title>Sequencing the genomes of 1000 actinobacteria strains.</title>
        <authorList>
            <person name="Klenk H.-P."/>
        </authorList>
    </citation>
    <scope>NUCLEOTIDE SEQUENCE [LARGE SCALE GENOMIC DNA]</scope>
    <source>
        <strain evidence="2 3">DSM 46670</strain>
    </source>
</reference>
<keyword evidence="1" id="KW-1133">Transmembrane helix</keyword>
<accession>A0ABS4TYJ5</accession>
<dbReference type="EMBL" id="JAGINW010000001">
    <property type="protein sequence ID" value="MBP2329470.1"/>
    <property type="molecule type" value="Genomic_DNA"/>
</dbReference>
<keyword evidence="1" id="KW-0812">Transmembrane</keyword>
<organism evidence="2 3">
    <name type="scientific">Kibdelosporangium banguiense</name>
    <dbReference type="NCBI Taxonomy" id="1365924"/>
    <lineage>
        <taxon>Bacteria</taxon>
        <taxon>Bacillati</taxon>
        <taxon>Actinomycetota</taxon>
        <taxon>Actinomycetes</taxon>
        <taxon>Pseudonocardiales</taxon>
        <taxon>Pseudonocardiaceae</taxon>
        <taxon>Kibdelosporangium</taxon>
    </lineage>
</organism>
<keyword evidence="1" id="KW-0472">Membrane</keyword>
<evidence type="ECO:0000256" key="1">
    <source>
        <dbReference type="SAM" id="Phobius"/>
    </source>
</evidence>
<protein>
    <recommendedName>
        <fullName evidence="4">MFS transporter</fullName>
    </recommendedName>
</protein>
<gene>
    <name evidence="2" type="ORF">JOF56_009855</name>
</gene>
<sequence length="65" mass="6868">MTESLAAATHALKDRFPELLQHAQHAFTSAMQVTALTAAALTAIAGLIAFKVIPAAKDQLQEADH</sequence>
<evidence type="ECO:0008006" key="4">
    <source>
        <dbReference type="Google" id="ProtNLM"/>
    </source>
</evidence>
<proteinExistence type="predicted"/>
<evidence type="ECO:0000313" key="2">
    <source>
        <dbReference type="EMBL" id="MBP2329470.1"/>
    </source>
</evidence>
<feature type="transmembrane region" description="Helical" evidence="1">
    <location>
        <begin position="29"/>
        <end position="50"/>
    </location>
</feature>
<evidence type="ECO:0000313" key="3">
    <source>
        <dbReference type="Proteomes" id="UP001519332"/>
    </source>
</evidence>
<keyword evidence="3" id="KW-1185">Reference proteome</keyword>
<dbReference type="RefSeq" id="WP_245378722.1">
    <property type="nucleotide sequence ID" value="NZ_JAGINW010000001.1"/>
</dbReference>
<name>A0ABS4TYJ5_9PSEU</name>
<dbReference type="Proteomes" id="UP001519332">
    <property type="component" value="Unassembled WGS sequence"/>
</dbReference>